<evidence type="ECO:0000256" key="8">
    <source>
        <dbReference type="ARBA" id="ARBA00023224"/>
    </source>
</evidence>
<sequence length="301" mass="34015">MEKRNNVTEFIFLGISQNQVLQRIGFALFVFLYTVTLLGNLLIMITINVSPRLTSPMYFFLGYLSFVDVCYSTTTTPKMMADLLAERKTISFGGCMTQLFAVHFFGCTEIFLLTGMAYDRCVAICRPLRYPTIMSRRVCQIMVTTLWGAAFLHSIVQTLLTVQLPFCGPNVLDHYFCDVHPLLKLACADTSVVGLMVVANSGMISLVAFFILVISYAIILFTLRTQSPEGRRKALSTCGAHIIAVFLFFGPCLFMYIRPSRTLEADKMVTLFNTVMPPMLNPLIYTLRNAEVKSSMRKLWR</sequence>
<feature type="transmembrane region" description="Helical" evidence="10">
    <location>
        <begin position="235"/>
        <end position="257"/>
    </location>
</feature>
<dbReference type="SUPFAM" id="SSF81321">
    <property type="entry name" value="Family A G protein-coupled receptor-like"/>
    <property type="match status" value="1"/>
</dbReference>
<feature type="domain" description="G-protein coupled receptors family 1 profile" evidence="11">
    <location>
        <begin position="39"/>
        <end position="285"/>
    </location>
</feature>
<dbReference type="InterPro" id="IPR000725">
    <property type="entry name" value="Olfact_rcpt"/>
</dbReference>
<protein>
    <recommendedName>
        <fullName evidence="10">Olfactory receptor</fullName>
    </recommendedName>
</protein>
<dbReference type="GeneID" id="100082963"/>
<dbReference type="KEGG" id="oaa:100082963"/>
<dbReference type="GO" id="GO:0004930">
    <property type="term" value="F:G protein-coupled receptor activity"/>
    <property type="evidence" value="ECO:0007669"/>
    <property type="project" value="UniProtKB-KW"/>
</dbReference>
<dbReference type="OMA" id="NTVMPPM"/>
<evidence type="ECO:0000256" key="2">
    <source>
        <dbReference type="ARBA" id="ARBA00022692"/>
    </source>
</evidence>
<keyword evidence="7 9" id="KW-0675">Receptor</keyword>
<dbReference type="Pfam" id="PF13853">
    <property type="entry name" value="7tm_4"/>
    <property type="match status" value="1"/>
</dbReference>
<evidence type="ECO:0000256" key="6">
    <source>
        <dbReference type="ARBA" id="ARBA00023136"/>
    </source>
</evidence>
<feature type="transmembrane region" description="Helical" evidence="10">
    <location>
        <begin position="269"/>
        <end position="287"/>
    </location>
</feature>
<name>A0A6I8NUL3_ORNAN</name>
<dbReference type="Proteomes" id="UP000002279">
    <property type="component" value="Chromosome 3"/>
</dbReference>
<reference evidence="12" key="2">
    <citation type="submission" date="2025-08" db="UniProtKB">
        <authorList>
            <consortium name="Ensembl"/>
        </authorList>
    </citation>
    <scope>IDENTIFICATION</scope>
    <source>
        <strain evidence="12">Glennie</strain>
    </source>
</reference>
<feature type="transmembrane region" description="Helical" evidence="10">
    <location>
        <begin position="138"/>
        <end position="156"/>
    </location>
</feature>
<evidence type="ECO:0000256" key="4">
    <source>
        <dbReference type="ARBA" id="ARBA00022989"/>
    </source>
</evidence>
<gene>
    <name evidence="12" type="primary">LOC100082963</name>
</gene>
<keyword evidence="8 9" id="KW-0807">Transducer</keyword>
<dbReference type="InterPro" id="IPR050427">
    <property type="entry name" value="Olfactory_Receptors"/>
</dbReference>
<reference evidence="12 13" key="1">
    <citation type="journal article" date="2008" name="Nature">
        <title>Genome analysis of the platypus reveals unique signatures of evolution.</title>
        <authorList>
            <person name="Warren W.C."/>
            <person name="Hillier L.W."/>
            <person name="Marshall Graves J.A."/>
            <person name="Birney E."/>
            <person name="Ponting C.P."/>
            <person name="Grutzner F."/>
            <person name="Belov K."/>
            <person name="Miller W."/>
            <person name="Clarke L."/>
            <person name="Chinwalla A.T."/>
            <person name="Yang S.P."/>
            <person name="Heger A."/>
            <person name="Locke D.P."/>
            <person name="Miethke P."/>
            <person name="Waters P.D."/>
            <person name="Veyrunes F."/>
            <person name="Fulton L."/>
            <person name="Fulton B."/>
            <person name="Graves T."/>
            <person name="Wallis J."/>
            <person name="Puente X.S."/>
            <person name="Lopez-Otin C."/>
            <person name="Ordonez G.R."/>
            <person name="Eichler E.E."/>
            <person name="Chen L."/>
            <person name="Cheng Z."/>
            <person name="Deakin J.E."/>
            <person name="Alsop A."/>
            <person name="Thompson K."/>
            <person name="Kirby P."/>
            <person name="Papenfuss A.T."/>
            <person name="Wakefield M.J."/>
            <person name="Olender T."/>
            <person name="Lancet D."/>
            <person name="Huttley G.A."/>
            <person name="Smit A.F."/>
            <person name="Pask A."/>
            <person name="Temple-Smith P."/>
            <person name="Batzer M.A."/>
            <person name="Walker J.A."/>
            <person name="Konkel M.K."/>
            <person name="Harris R.S."/>
            <person name="Whittington C.M."/>
            <person name="Wong E.S."/>
            <person name="Gemmell N.J."/>
            <person name="Buschiazzo E."/>
            <person name="Vargas Jentzsch I.M."/>
            <person name="Merkel A."/>
            <person name="Schmitz J."/>
            <person name="Zemann A."/>
            <person name="Churakov G."/>
            <person name="Kriegs J.O."/>
            <person name="Brosius J."/>
            <person name="Murchison E.P."/>
            <person name="Sachidanandam R."/>
            <person name="Smith C."/>
            <person name="Hannon G.J."/>
            <person name="Tsend-Ayush E."/>
            <person name="McMillan D."/>
            <person name="Attenborough R."/>
            <person name="Rens W."/>
            <person name="Ferguson-Smith M."/>
            <person name="Lefevre C.M."/>
            <person name="Sharp J.A."/>
            <person name="Nicholas K.R."/>
            <person name="Ray D.A."/>
            <person name="Kube M."/>
            <person name="Reinhardt R."/>
            <person name="Pringle T.H."/>
            <person name="Taylor J."/>
            <person name="Jones R.C."/>
            <person name="Nixon B."/>
            <person name="Dacheux J.L."/>
            <person name="Niwa H."/>
            <person name="Sekita Y."/>
            <person name="Huang X."/>
            <person name="Stark A."/>
            <person name="Kheradpour P."/>
            <person name="Kellis M."/>
            <person name="Flicek P."/>
            <person name="Chen Y."/>
            <person name="Webber C."/>
            <person name="Hardison R."/>
            <person name="Nelson J."/>
            <person name="Hallsworth-Pepin K."/>
            <person name="Delehaunty K."/>
            <person name="Markovic C."/>
            <person name="Minx P."/>
            <person name="Feng Y."/>
            <person name="Kremitzki C."/>
            <person name="Mitreva M."/>
            <person name="Glasscock J."/>
            <person name="Wylie T."/>
            <person name="Wohldmann P."/>
            <person name="Thiru P."/>
            <person name="Nhan M.N."/>
            <person name="Pohl C.S."/>
            <person name="Smith S.M."/>
            <person name="Hou S."/>
            <person name="Nefedov M."/>
            <person name="de Jong P.J."/>
            <person name="Renfree M.B."/>
            <person name="Mardis E.R."/>
            <person name="Wilson R.K."/>
        </authorList>
    </citation>
    <scope>NUCLEOTIDE SEQUENCE [LARGE SCALE GENOMIC DNA]</scope>
    <source>
        <strain evidence="12 13">Glennie</strain>
    </source>
</reference>
<dbReference type="GeneTree" id="ENSGT00940000164171"/>
<keyword evidence="3 10" id="KW-0552">Olfaction</keyword>
<organism evidence="12 13">
    <name type="scientific">Ornithorhynchus anatinus</name>
    <name type="common">Duckbill platypus</name>
    <dbReference type="NCBI Taxonomy" id="9258"/>
    <lineage>
        <taxon>Eukaryota</taxon>
        <taxon>Metazoa</taxon>
        <taxon>Chordata</taxon>
        <taxon>Craniata</taxon>
        <taxon>Vertebrata</taxon>
        <taxon>Euteleostomi</taxon>
        <taxon>Mammalia</taxon>
        <taxon>Monotremata</taxon>
        <taxon>Ornithorhynchidae</taxon>
        <taxon>Ornithorhynchus</taxon>
    </lineage>
</organism>
<proteinExistence type="inferred from homology"/>
<dbReference type="GO" id="GO:0005886">
    <property type="term" value="C:plasma membrane"/>
    <property type="evidence" value="ECO:0000318"/>
    <property type="project" value="GO_Central"/>
</dbReference>
<dbReference type="CDD" id="cd15939">
    <property type="entry name" value="7tmA_OR4A-like"/>
    <property type="match status" value="1"/>
</dbReference>
<evidence type="ECO:0000256" key="5">
    <source>
        <dbReference type="ARBA" id="ARBA00023040"/>
    </source>
</evidence>
<dbReference type="FunFam" id="1.20.1070.10:FF:000007">
    <property type="entry name" value="Olfactory receptor"/>
    <property type="match status" value="1"/>
</dbReference>
<evidence type="ECO:0000256" key="1">
    <source>
        <dbReference type="ARBA" id="ARBA00004141"/>
    </source>
</evidence>
<dbReference type="PANTHER" id="PTHR48002">
    <property type="entry name" value="OLFACTORY RECEPTOR"/>
    <property type="match status" value="1"/>
</dbReference>
<comment type="similarity">
    <text evidence="9">Belongs to the G-protein coupled receptor 1 family.</text>
</comment>
<dbReference type="PROSITE" id="PS00237">
    <property type="entry name" value="G_PROTEIN_RECEP_F1_1"/>
    <property type="match status" value="1"/>
</dbReference>
<keyword evidence="2 9" id="KW-0812">Transmembrane</keyword>
<keyword evidence="13" id="KW-1185">Reference proteome</keyword>
<dbReference type="GO" id="GO:0004984">
    <property type="term" value="F:olfactory receptor activity"/>
    <property type="evidence" value="ECO:0000318"/>
    <property type="project" value="GO_Central"/>
</dbReference>
<evidence type="ECO:0000259" key="11">
    <source>
        <dbReference type="PROSITE" id="PS50262"/>
    </source>
</evidence>
<dbReference type="AlphaFoldDB" id="A0A6I8NUL3"/>
<dbReference type="Ensembl" id="ENSOANT00000028658.2">
    <property type="protein sequence ID" value="ENSOANP00000044213.1"/>
    <property type="gene ID" value="ENSOANG00000019554.2"/>
</dbReference>
<evidence type="ECO:0000256" key="10">
    <source>
        <dbReference type="RuleBase" id="RU363047"/>
    </source>
</evidence>
<keyword evidence="4 10" id="KW-1133">Transmembrane helix</keyword>
<accession>A0A6I8NUL3</accession>
<evidence type="ECO:0000256" key="7">
    <source>
        <dbReference type="ARBA" id="ARBA00023170"/>
    </source>
</evidence>
<dbReference type="InterPro" id="IPR017452">
    <property type="entry name" value="GPCR_Rhodpsn_7TM"/>
</dbReference>
<reference evidence="12" key="3">
    <citation type="submission" date="2025-09" db="UniProtKB">
        <authorList>
            <consortium name="Ensembl"/>
        </authorList>
    </citation>
    <scope>IDENTIFICATION</scope>
    <source>
        <strain evidence="12">Glennie</strain>
    </source>
</reference>
<dbReference type="OrthoDB" id="10017003at2759"/>
<keyword evidence="5 9" id="KW-0297">G-protein coupled receptor</keyword>
<keyword evidence="10" id="KW-0716">Sensory transduction</keyword>
<dbReference type="PRINTS" id="PR00237">
    <property type="entry name" value="GPCRRHODOPSN"/>
</dbReference>
<feature type="transmembrane region" description="Helical" evidence="10">
    <location>
        <begin position="203"/>
        <end position="223"/>
    </location>
</feature>
<evidence type="ECO:0000313" key="13">
    <source>
        <dbReference type="Proteomes" id="UP000002279"/>
    </source>
</evidence>
<dbReference type="PRINTS" id="PR00245">
    <property type="entry name" value="OLFACTORYR"/>
</dbReference>
<comment type="subcellular location">
    <subcellularLocation>
        <location evidence="10">Cell membrane</location>
        <topology evidence="10">Multi-pass membrane protein</topology>
    </subcellularLocation>
    <subcellularLocation>
        <location evidence="1">Membrane</location>
        <topology evidence="1">Multi-pass membrane protein</topology>
    </subcellularLocation>
</comment>
<feature type="transmembrane region" description="Helical" evidence="10">
    <location>
        <begin position="20"/>
        <end position="45"/>
    </location>
</feature>
<dbReference type="RefSeq" id="XP_001513578.3">
    <property type="nucleotide sequence ID" value="XM_001513528.3"/>
</dbReference>
<dbReference type="Gene3D" id="1.20.1070.10">
    <property type="entry name" value="Rhodopsin 7-helix transmembrane proteins"/>
    <property type="match status" value="1"/>
</dbReference>
<dbReference type="InParanoid" id="A0A6I8NUL3"/>
<dbReference type="InterPro" id="IPR000276">
    <property type="entry name" value="GPCR_Rhodpsn"/>
</dbReference>
<evidence type="ECO:0000313" key="12">
    <source>
        <dbReference type="Ensembl" id="ENSOANP00000044213.1"/>
    </source>
</evidence>
<feature type="transmembrane region" description="Helical" evidence="10">
    <location>
        <begin position="96"/>
        <end position="118"/>
    </location>
</feature>
<dbReference type="PROSITE" id="PS50262">
    <property type="entry name" value="G_PROTEIN_RECEP_F1_2"/>
    <property type="match status" value="1"/>
</dbReference>
<keyword evidence="6 10" id="KW-0472">Membrane</keyword>
<evidence type="ECO:0000256" key="3">
    <source>
        <dbReference type="ARBA" id="ARBA00022725"/>
    </source>
</evidence>
<keyword evidence="10" id="KW-1003">Cell membrane</keyword>
<evidence type="ECO:0000256" key="9">
    <source>
        <dbReference type="RuleBase" id="RU000688"/>
    </source>
</evidence>